<keyword evidence="2" id="KW-1003">Cell membrane</keyword>
<feature type="transmembrane region" description="Helical" evidence="7">
    <location>
        <begin position="379"/>
        <end position="400"/>
    </location>
</feature>
<sequence length="443" mass="45611">MSRPGAADTAAGSRLRFVWMLAARAGTLVMGVVASVVVARALPPEGRGTYYMAVAVGTAAMALGHLSVEQAQTALWSDERRRPSLEANCVPLGLFVGAGAALAALVVAGAFQGRGNIPDLWLLAIACAGVPLGVGVLYASNIAALRDRPQVAGLSALASAAVQCACLVALGLAGRLTVTGVVIVWAVSSAVSLVVLIGAGGVTIGRPRLRFARATCGKGLRLHAGSAASYLLLRSDVFLLNALAGPREVGIYTLAVTLAELSRIAVDVFAQVTLVRQFGRDMGESAAVAARTVRLMVLLGSVSALATVVAVSVLITPVYGPAYAEAATLVAWLVPGILLLSAGRPVATFLLRFRSPWFVVLPSLTALGVNIGLNTVLIPAWGGVGCAVASTAAYTALVAVQMTSFVRMTGTPWRQLLPTGSDTSQITGRLRRRPKELGMGRAQ</sequence>
<evidence type="ECO:0000313" key="8">
    <source>
        <dbReference type="EMBL" id="UNM14219.1"/>
    </source>
</evidence>
<organism evidence="8 9">
    <name type="scientific">Streptomyces formicae</name>
    <dbReference type="NCBI Taxonomy" id="1616117"/>
    <lineage>
        <taxon>Bacteria</taxon>
        <taxon>Bacillati</taxon>
        <taxon>Actinomycetota</taxon>
        <taxon>Actinomycetes</taxon>
        <taxon>Kitasatosporales</taxon>
        <taxon>Streptomycetaceae</taxon>
        <taxon>Streptomyces</taxon>
    </lineage>
</organism>
<keyword evidence="9" id="KW-1185">Reference proteome</keyword>
<feature type="transmembrane region" description="Helical" evidence="7">
    <location>
        <begin position="182"/>
        <end position="204"/>
    </location>
</feature>
<dbReference type="InterPro" id="IPR002797">
    <property type="entry name" value="Polysacc_synth"/>
</dbReference>
<evidence type="ECO:0000256" key="7">
    <source>
        <dbReference type="SAM" id="Phobius"/>
    </source>
</evidence>
<dbReference type="PANTHER" id="PTHR30250">
    <property type="entry name" value="PST FAMILY PREDICTED COLANIC ACID TRANSPORTER"/>
    <property type="match status" value="1"/>
</dbReference>
<gene>
    <name evidence="8" type="ORF">J4032_24570</name>
</gene>
<dbReference type="RefSeq" id="WP_242333431.1">
    <property type="nucleotide sequence ID" value="NZ_CP071872.1"/>
</dbReference>
<evidence type="ECO:0000313" key="9">
    <source>
        <dbReference type="Proteomes" id="UP000828924"/>
    </source>
</evidence>
<feature type="transmembrane region" description="Helical" evidence="7">
    <location>
        <begin position="355"/>
        <end position="373"/>
    </location>
</feature>
<dbReference type="EMBL" id="CP071872">
    <property type="protein sequence ID" value="UNM14219.1"/>
    <property type="molecule type" value="Genomic_DNA"/>
</dbReference>
<feature type="transmembrane region" description="Helical" evidence="7">
    <location>
        <begin position="120"/>
        <end position="139"/>
    </location>
</feature>
<feature type="transmembrane region" description="Helical" evidence="7">
    <location>
        <begin position="89"/>
        <end position="108"/>
    </location>
</feature>
<evidence type="ECO:0000256" key="3">
    <source>
        <dbReference type="ARBA" id="ARBA00022692"/>
    </source>
</evidence>
<keyword evidence="5 7" id="KW-0472">Membrane</keyword>
<dbReference type="PANTHER" id="PTHR30250:SF11">
    <property type="entry name" value="O-ANTIGEN TRANSPORTER-RELATED"/>
    <property type="match status" value="1"/>
</dbReference>
<comment type="subcellular location">
    <subcellularLocation>
        <location evidence="1">Cell membrane</location>
        <topology evidence="1">Multi-pass membrane protein</topology>
    </subcellularLocation>
</comment>
<dbReference type="Pfam" id="PF01943">
    <property type="entry name" value="Polysacc_synt"/>
    <property type="match status" value="1"/>
</dbReference>
<feature type="region of interest" description="Disordered" evidence="6">
    <location>
        <begin position="422"/>
        <end position="443"/>
    </location>
</feature>
<name>A0ABY3WNL9_9ACTN</name>
<evidence type="ECO:0000256" key="1">
    <source>
        <dbReference type="ARBA" id="ARBA00004651"/>
    </source>
</evidence>
<evidence type="ECO:0000256" key="6">
    <source>
        <dbReference type="SAM" id="MobiDB-lite"/>
    </source>
</evidence>
<dbReference type="InterPro" id="IPR050833">
    <property type="entry name" value="Poly_Biosynth_Transport"/>
</dbReference>
<feature type="transmembrane region" description="Helical" evidence="7">
    <location>
        <begin position="295"/>
        <end position="316"/>
    </location>
</feature>
<accession>A0ABY3WNL9</accession>
<keyword evidence="3 7" id="KW-0812">Transmembrane</keyword>
<evidence type="ECO:0000256" key="5">
    <source>
        <dbReference type="ARBA" id="ARBA00023136"/>
    </source>
</evidence>
<feature type="transmembrane region" description="Helical" evidence="7">
    <location>
        <begin position="48"/>
        <end position="68"/>
    </location>
</feature>
<proteinExistence type="predicted"/>
<keyword evidence="4 7" id="KW-1133">Transmembrane helix</keyword>
<reference evidence="8 9" key="1">
    <citation type="submission" date="2021-03" db="EMBL/GenBank/DDBJ databases">
        <title>Complete genome of Streptomyces formicae strain 1H-GS9 (DSM 100524).</title>
        <authorList>
            <person name="Atanasov K.E."/>
            <person name="Altabella T."/>
            <person name="Ferrer A."/>
        </authorList>
    </citation>
    <scope>NUCLEOTIDE SEQUENCE [LARGE SCALE GENOMIC DNA]</scope>
    <source>
        <strain evidence="8 9">1H-GS9</strain>
    </source>
</reference>
<feature type="transmembrane region" description="Helical" evidence="7">
    <location>
        <begin position="322"/>
        <end position="343"/>
    </location>
</feature>
<feature type="transmembrane region" description="Helical" evidence="7">
    <location>
        <begin position="21"/>
        <end position="42"/>
    </location>
</feature>
<evidence type="ECO:0000256" key="2">
    <source>
        <dbReference type="ARBA" id="ARBA00022475"/>
    </source>
</evidence>
<dbReference type="Proteomes" id="UP000828924">
    <property type="component" value="Chromosome"/>
</dbReference>
<feature type="transmembrane region" description="Helical" evidence="7">
    <location>
        <begin position="151"/>
        <end position="176"/>
    </location>
</feature>
<protein>
    <submittedName>
        <fullName evidence="8">Oligosaccharide flippase family protein</fullName>
    </submittedName>
</protein>
<evidence type="ECO:0000256" key="4">
    <source>
        <dbReference type="ARBA" id="ARBA00022989"/>
    </source>
</evidence>